<accession>A0A7G9V5E4</accession>
<proteinExistence type="predicted"/>
<keyword evidence="1" id="KW-0812">Transmembrane</keyword>
<keyword evidence="1" id="KW-0472">Membrane</keyword>
<evidence type="ECO:0000313" key="2">
    <source>
        <dbReference type="EMBL" id="QNO01500.1"/>
    </source>
</evidence>
<evidence type="ECO:0000256" key="1">
    <source>
        <dbReference type="SAM" id="Phobius"/>
    </source>
</evidence>
<sequence>MTKNRKQTIPLALVVIGIFNIYPLLGESQLL</sequence>
<dbReference type="Proteomes" id="UP000516168">
    <property type="component" value="Segment"/>
</dbReference>
<reference evidence="3" key="1">
    <citation type="submission" date="2020-05" db="EMBL/GenBank/DDBJ databases">
        <title>Genomics and ecology of novel Flavobacterium phages from the Baltic Sea.</title>
        <authorList>
            <person name="Hoetzinger M."/>
            <person name="Nilsson E."/>
            <person name="Holmfeldt K."/>
        </authorList>
    </citation>
    <scope>NUCLEOTIDE SEQUENCE [LARGE SCALE GENOMIC DNA]</scope>
</reference>
<gene>
    <name evidence="2" type="ORF">barba13A_phanotate149</name>
</gene>
<dbReference type="EMBL" id="MT497224">
    <property type="protein sequence ID" value="QNO01500.1"/>
    <property type="molecule type" value="Genomic_DNA"/>
</dbReference>
<keyword evidence="1" id="KW-1133">Transmembrane helix</keyword>
<evidence type="ECO:0000313" key="3">
    <source>
        <dbReference type="Proteomes" id="UP000516168"/>
    </source>
</evidence>
<feature type="transmembrane region" description="Helical" evidence="1">
    <location>
        <begin position="7"/>
        <end position="25"/>
    </location>
</feature>
<name>A0A7G9V5E4_9CAUD</name>
<organism evidence="2 3">
    <name type="scientific">Rheinheimera phage vB_RspM_barba_1-3A</name>
    <dbReference type="NCBI Taxonomy" id="2743846"/>
    <lineage>
        <taxon>Viruses</taxon>
        <taxon>Duplodnaviria</taxon>
        <taxon>Heunggongvirae</taxon>
        <taxon>Uroviricota</taxon>
        <taxon>Caudoviricetes</taxon>
        <taxon>Barbavirus</taxon>
        <taxon>Barbavirus barba18A</taxon>
    </lineage>
</organism>
<protein>
    <submittedName>
        <fullName evidence="2">Uncharacterized protein</fullName>
    </submittedName>
</protein>